<comment type="caution">
    <text evidence="1">The sequence shown here is derived from an EMBL/GenBank/DDBJ whole genome shotgun (WGS) entry which is preliminary data.</text>
</comment>
<protein>
    <submittedName>
        <fullName evidence="1">Uncharacterized protein</fullName>
    </submittedName>
</protein>
<keyword evidence="2" id="KW-1185">Reference proteome</keyword>
<dbReference type="Proteomes" id="UP001175271">
    <property type="component" value="Unassembled WGS sequence"/>
</dbReference>
<dbReference type="AlphaFoldDB" id="A0AA39H3M7"/>
<evidence type="ECO:0000313" key="2">
    <source>
        <dbReference type="Proteomes" id="UP001175271"/>
    </source>
</evidence>
<sequence>MNQSASAFLVLFVALLNCVFNPFFRRTRKGLFIVHWAFVNYITASRHYLDLTYNPGDLSLLAATLFVLVEHLSTRHCAGFFAGTVQSLKAIGRLVVELKAIRVEKVKTIADSDDPELTPAQQPTVIKLV</sequence>
<dbReference type="EMBL" id="JAUCMV010000005">
    <property type="protein sequence ID" value="KAK0398635.1"/>
    <property type="molecule type" value="Genomic_DNA"/>
</dbReference>
<proteinExistence type="predicted"/>
<evidence type="ECO:0000313" key="1">
    <source>
        <dbReference type="EMBL" id="KAK0398635.1"/>
    </source>
</evidence>
<accession>A0AA39H3M7</accession>
<organism evidence="1 2">
    <name type="scientific">Steinernema hermaphroditum</name>
    <dbReference type="NCBI Taxonomy" id="289476"/>
    <lineage>
        <taxon>Eukaryota</taxon>
        <taxon>Metazoa</taxon>
        <taxon>Ecdysozoa</taxon>
        <taxon>Nematoda</taxon>
        <taxon>Chromadorea</taxon>
        <taxon>Rhabditida</taxon>
        <taxon>Tylenchina</taxon>
        <taxon>Panagrolaimomorpha</taxon>
        <taxon>Strongyloidoidea</taxon>
        <taxon>Steinernematidae</taxon>
        <taxon>Steinernema</taxon>
    </lineage>
</organism>
<reference evidence="1" key="1">
    <citation type="submission" date="2023-06" db="EMBL/GenBank/DDBJ databases">
        <title>Genomic analysis of the entomopathogenic nematode Steinernema hermaphroditum.</title>
        <authorList>
            <person name="Schwarz E.M."/>
            <person name="Heppert J.K."/>
            <person name="Baniya A."/>
            <person name="Schwartz H.T."/>
            <person name="Tan C.-H."/>
            <person name="Antoshechkin I."/>
            <person name="Sternberg P.W."/>
            <person name="Goodrich-Blair H."/>
            <person name="Dillman A.R."/>
        </authorList>
    </citation>
    <scope>NUCLEOTIDE SEQUENCE</scope>
    <source>
        <strain evidence="1">PS9179</strain>
        <tissue evidence="1">Whole animal</tissue>
    </source>
</reference>
<name>A0AA39H3M7_9BILA</name>
<gene>
    <name evidence="1" type="ORF">QR680_002684</name>
</gene>